<name>A0A1U9V2H5_CUPNE</name>
<reference evidence="4" key="1">
    <citation type="submission" date="2017-02" db="EMBL/GenBank/DDBJ databases">
        <title>Complete genome sequence of Cupriavidus necator strain NH9, a 3-chlorobenzoate degrader.</title>
        <authorList>
            <person name="Moriuchi R."/>
            <person name="Dohra H."/>
            <person name="Ogawa N."/>
        </authorList>
    </citation>
    <scope>NUCLEOTIDE SEQUENCE [LARGE SCALE GENOMIC DNA]</scope>
    <source>
        <strain evidence="4">NH9</strain>
    </source>
</reference>
<organism evidence="3 4">
    <name type="scientific">Cupriavidus necator</name>
    <name type="common">Alcaligenes eutrophus</name>
    <name type="synonym">Ralstonia eutropha</name>
    <dbReference type="NCBI Taxonomy" id="106590"/>
    <lineage>
        <taxon>Bacteria</taxon>
        <taxon>Pseudomonadati</taxon>
        <taxon>Pseudomonadota</taxon>
        <taxon>Betaproteobacteria</taxon>
        <taxon>Burkholderiales</taxon>
        <taxon>Burkholderiaceae</taxon>
        <taxon>Cupriavidus</taxon>
    </lineage>
</organism>
<feature type="compositionally biased region" description="Basic and acidic residues" evidence="1">
    <location>
        <begin position="37"/>
        <end position="57"/>
    </location>
</feature>
<dbReference type="OrthoDB" id="8966141at2"/>
<dbReference type="Proteomes" id="UP000189627">
    <property type="component" value="Chromosome 2"/>
</dbReference>
<feature type="chain" id="PRO_5012437242" evidence="2">
    <location>
        <begin position="20"/>
        <end position="147"/>
    </location>
</feature>
<feature type="signal peptide" evidence="2">
    <location>
        <begin position="1"/>
        <end position="19"/>
    </location>
</feature>
<proteinExistence type="predicted"/>
<gene>
    <name evidence="3" type="ORF">BJN34_34585</name>
</gene>
<dbReference type="EMBL" id="CP017758">
    <property type="protein sequence ID" value="AQV99009.1"/>
    <property type="molecule type" value="Genomic_DNA"/>
</dbReference>
<dbReference type="RefSeq" id="WP_078201211.1">
    <property type="nucleotide sequence ID" value="NZ_CP017758.1"/>
</dbReference>
<evidence type="ECO:0000313" key="4">
    <source>
        <dbReference type="Proteomes" id="UP000189627"/>
    </source>
</evidence>
<feature type="compositionally biased region" description="Low complexity" evidence="1">
    <location>
        <begin position="128"/>
        <end position="139"/>
    </location>
</feature>
<keyword evidence="2" id="KW-0732">Signal</keyword>
<feature type="compositionally biased region" description="Basic and acidic residues" evidence="1">
    <location>
        <begin position="110"/>
        <end position="127"/>
    </location>
</feature>
<accession>A0A1U9V2H5</accession>
<dbReference type="AlphaFoldDB" id="A0A1U9V2H5"/>
<protein>
    <submittedName>
        <fullName evidence="3">Uncharacterized protein</fullName>
    </submittedName>
</protein>
<dbReference type="KEGG" id="cuh:BJN34_34585"/>
<sequence length="147" mass="15011">MKKLFAALASAALVGTVFAQTGVPASATQPQAGATKDQVKVVKEKSATHAKADKDKTSVSAQGDEAKVQASANKENANVKADASKSAAKGTHHKASKTKAVHTEAGMAKSEAKNDSDKVKAKADMAKPEAQPEAAKAAASVDKTKKQ</sequence>
<evidence type="ECO:0000256" key="1">
    <source>
        <dbReference type="SAM" id="MobiDB-lite"/>
    </source>
</evidence>
<feature type="region of interest" description="Disordered" evidence="1">
    <location>
        <begin position="23"/>
        <end position="147"/>
    </location>
</feature>
<evidence type="ECO:0000313" key="3">
    <source>
        <dbReference type="EMBL" id="AQV99009.1"/>
    </source>
</evidence>
<evidence type="ECO:0000256" key="2">
    <source>
        <dbReference type="SAM" id="SignalP"/>
    </source>
</evidence>
<feature type="compositionally biased region" description="Basic residues" evidence="1">
    <location>
        <begin position="90"/>
        <end position="100"/>
    </location>
</feature>